<keyword evidence="6" id="KW-1185">Reference proteome</keyword>
<evidence type="ECO:0000313" key="5">
    <source>
        <dbReference type="EMBL" id="KAG6425925.1"/>
    </source>
</evidence>
<evidence type="ECO:0000256" key="3">
    <source>
        <dbReference type="SAM" id="SignalP"/>
    </source>
</evidence>
<evidence type="ECO:0000256" key="1">
    <source>
        <dbReference type="ARBA" id="ARBA00023002"/>
    </source>
</evidence>
<organism evidence="5">
    <name type="scientific">Salvia splendens</name>
    <name type="common">Scarlet sage</name>
    <dbReference type="NCBI Taxonomy" id="180675"/>
    <lineage>
        <taxon>Eukaryota</taxon>
        <taxon>Viridiplantae</taxon>
        <taxon>Streptophyta</taxon>
        <taxon>Embryophyta</taxon>
        <taxon>Tracheophyta</taxon>
        <taxon>Spermatophyta</taxon>
        <taxon>Magnoliopsida</taxon>
        <taxon>eudicotyledons</taxon>
        <taxon>Gunneridae</taxon>
        <taxon>Pentapetalae</taxon>
        <taxon>asterids</taxon>
        <taxon>lamiids</taxon>
        <taxon>Lamiales</taxon>
        <taxon>Lamiaceae</taxon>
        <taxon>Nepetoideae</taxon>
        <taxon>Mentheae</taxon>
        <taxon>Salviinae</taxon>
        <taxon>Salvia</taxon>
        <taxon>Salvia subgen. Calosphace</taxon>
        <taxon>core Calosphace</taxon>
    </lineage>
</organism>
<dbReference type="GO" id="GO:0005829">
    <property type="term" value="C:cytosol"/>
    <property type="evidence" value="ECO:0007669"/>
    <property type="project" value="TreeGrafter"/>
</dbReference>
<dbReference type="InterPro" id="IPR036291">
    <property type="entry name" value="NAD(P)-bd_dom_sf"/>
</dbReference>
<proteinExistence type="predicted"/>
<dbReference type="EMBL" id="PNBA02000004">
    <property type="protein sequence ID" value="KAG6425925.1"/>
    <property type="molecule type" value="Genomic_DNA"/>
</dbReference>
<keyword evidence="2" id="KW-0520">NAD</keyword>
<reference evidence="5" key="1">
    <citation type="submission" date="2018-01" db="EMBL/GenBank/DDBJ databases">
        <authorList>
            <person name="Mao J.F."/>
        </authorList>
    </citation>
    <scope>NUCLEOTIDE SEQUENCE</scope>
    <source>
        <strain evidence="5">Huo1</strain>
        <tissue evidence="5">Leaf</tissue>
    </source>
</reference>
<gene>
    <name evidence="5" type="ORF">SASPL_110134</name>
</gene>
<keyword evidence="3" id="KW-0732">Signal</keyword>
<dbReference type="InterPro" id="IPR006140">
    <property type="entry name" value="D-isomer_DH_NAD-bd"/>
</dbReference>
<dbReference type="InterPro" id="IPR050223">
    <property type="entry name" value="D-isomer_2-hydroxyacid_DH"/>
</dbReference>
<dbReference type="Proteomes" id="UP000298416">
    <property type="component" value="Unassembled WGS sequence"/>
</dbReference>
<dbReference type="PANTHER" id="PTHR10996:SF178">
    <property type="entry name" value="2-HYDROXYACID DEHYDROGENASE YGL185C-RELATED"/>
    <property type="match status" value="1"/>
</dbReference>
<dbReference type="GO" id="GO:0051287">
    <property type="term" value="F:NAD binding"/>
    <property type="evidence" value="ECO:0007669"/>
    <property type="project" value="InterPro"/>
</dbReference>
<dbReference type="GO" id="GO:0030267">
    <property type="term" value="F:glyoxylate reductase (NADPH) activity"/>
    <property type="evidence" value="ECO:0007669"/>
    <property type="project" value="TreeGrafter"/>
</dbReference>
<dbReference type="Gene3D" id="3.40.50.720">
    <property type="entry name" value="NAD(P)-binding Rossmann-like Domain"/>
    <property type="match status" value="2"/>
</dbReference>
<accession>A0A8X8Y441</accession>
<evidence type="ECO:0000313" key="6">
    <source>
        <dbReference type="Proteomes" id="UP000298416"/>
    </source>
</evidence>
<sequence length="237" mass="23598">MFLPVGFFLTGGGGLGGAATLAEAGVGGGVTAGGGITAGAAGGAEAGVASAPLPREGLTFSVLLRRPPSLGRTWAGAGGSSGKGAEAAGILLLSSSSGGKTEIVPLFSLRLRRNLLAPLSSMPLNRPSFDDLELSGSSAPSSIALTILWSPINVGRGPHVDEAELVSPLVEGRLGGAGLDVFDKEPKVPEQLFGLDNVVLLPHVGSGTEETGRAMADLVLGNLEAHFSSKALLTAVV</sequence>
<dbReference type="Pfam" id="PF02826">
    <property type="entry name" value="2-Hacid_dh_C"/>
    <property type="match status" value="1"/>
</dbReference>
<name>A0A8X8Y441_SALSN</name>
<keyword evidence="1" id="KW-0560">Oxidoreductase</keyword>
<feature type="signal peptide" evidence="3">
    <location>
        <begin position="1"/>
        <end position="18"/>
    </location>
</feature>
<dbReference type="PANTHER" id="PTHR10996">
    <property type="entry name" value="2-HYDROXYACID DEHYDROGENASE-RELATED"/>
    <property type="match status" value="1"/>
</dbReference>
<comment type="caution">
    <text evidence="5">The sequence shown here is derived from an EMBL/GenBank/DDBJ whole genome shotgun (WGS) entry which is preliminary data.</text>
</comment>
<dbReference type="GO" id="GO:0016618">
    <property type="term" value="F:hydroxypyruvate reductase [NAD(P)H] activity"/>
    <property type="evidence" value="ECO:0007669"/>
    <property type="project" value="TreeGrafter"/>
</dbReference>
<dbReference type="AlphaFoldDB" id="A0A8X8Y441"/>
<evidence type="ECO:0000256" key="2">
    <source>
        <dbReference type="ARBA" id="ARBA00023027"/>
    </source>
</evidence>
<feature type="domain" description="D-isomer specific 2-hydroxyacid dehydrogenase NAD-binding" evidence="4">
    <location>
        <begin position="152"/>
        <end position="205"/>
    </location>
</feature>
<evidence type="ECO:0000259" key="4">
    <source>
        <dbReference type="Pfam" id="PF02826"/>
    </source>
</evidence>
<reference evidence="5" key="2">
    <citation type="submission" date="2020-08" db="EMBL/GenBank/DDBJ databases">
        <title>Plant Genome Project.</title>
        <authorList>
            <person name="Zhang R.-G."/>
        </authorList>
    </citation>
    <scope>NUCLEOTIDE SEQUENCE</scope>
    <source>
        <strain evidence="5">Huo1</strain>
        <tissue evidence="5">Leaf</tissue>
    </source>
</reference>
<protein>
    <recommendedName>
        <fullName evidence="4">D-isomer specific 2-hydroxyacid dehydrogenase NAD-binding domain-containing protein</fullName>
    </recommendedName>
</protein>
<dbReference type="SUPFAM" id="SSF51735">
    <property type="entry name" value="NAD(P)-binding Rossmann-fold domains"/>
    <property type="match status" value="1"/>
</dbReference>
<feature type="chain" id="PRO_5036480331" description="D-isomer specific 2-hydroxyacid dehydrogenase NAD-binding domain-containing protein" evidence="3">
    <location>
        <begin position="19"/>
        <end position="237"/>
    </location>
</feature>